<organism evidence="2 3">
    <name type="scientific">Trichococcus palustris</name>
    <dbReference type="NCBI Taxonomy" id="140314"/>
    <lineage>
        <taxon>Bacteria</taxon>
        <taxon>Bacillati</taxon>
        <taxon>Bacillota</taxon>
        <taxon>Bacilli</taxon>
        <taxon>Lactobacillales</taxon>
        <taxon>Carnobacteriaceae</taxon>
        <taxon>Trichococcus</taxon>
    </lineage>
</organism>
<feature type="domain" description="Polymerase nucleotidyl transferase" evidence="1">
    <location>
        <begin position="4"/>
        <end position="50"/>
    </location>
</feature>
<dbReference type="InterPro" id="IPR043519">
    <property type="entry name" value="NT_sf"/>
</dbReference>
<accession>A0A143YW42</accession>
<dbReference type="RefSeq" id="WP_177194412.1">
    <property type="nucleotide sequence ID" value="NZ_FJNE01000008.1"/>
</dbReference>
<dbReference type="Pfam" id="PF01909">
    <property type="entry name" value="NTP_transf_2"/>
    <property type="match status" value="1"/>
</dbReference>
<dbReference type="Gene3D" id="3.30.460.10">
    <property type="entry name" value="Beta Polymerase, domain 2"/>
    <property type="match status" value="1"/>
</dbReference>
<dbReference type="EMBL" id="FJNE01000008">
    <property type="protein sequence ID" value="CZQ99800.1"/>
    <property type="molecule type" value="Genomic_DNA"/>
</dbReference>
<dbReference type="Proteomes" id="UP000242754">
    <property type="component" value="Unassembled WGS sequence"/>
</dbReference>
<protein>
    <recommendedName>
        <fullName evidence="1">Polymerase nucleotidyl transferase domain-containing protein</fullName>
    </recommendedName>
</protein>
<name>A0A143YW42_9LACT</name>
<gene>
    <name evidence="2" type="ORF">Tpal_2422</name>
</gene>
<dbReference type="GO" id="GO:0016779">
    <property type="term" value="F:nucleotidyltransferase activity"/>
    <property type="evidence" value="ECO:0007669"/>
    <property type="project" value="InterPro"/>
</dbReference>
<dbReference type="STRING" id="140314.SAMN04488076_10716"/>
<sequence>MKVEKIVKELDSLKGVEGIVLGGSLCRGEADDLSDTDIGIYYDPEHIEFRQLEGAIQRLDDTGEASLFLPGSWGPWVNGGAWTTMEGKPVDFILRETKRVEQTIKDCLNGHITISDQSGHPFGFVNSIYAAEVNDCQIVWESPEKPVSALKGKLISRGAYPPEMRQATIDKFLFEADFSIHSSRKALLKGDLNYASGAFFKAACAWVQVIFALNEKFLMNEKGGVHQANKLAVKPTHFKVRVNQVYHFLAEHNPGLACLEIESLQREIGELAEPYRKDFVKAGE</sequence>
<reference evidence="2 3" key="1">
    <citation type="submission" date="2016-02" db="EMBL/GenBank/DDBJ databases">
        <authorList>
            <person name="Wen L."/>
            <person name="He K."/>
            <person name="Yang H."/>
        </authorList>
    </citation>
    <scope>NUCLEOTIDE SEQUENCE [LARGE SCALE GENOMIC DNA]</scope>
    <source>
        <strain evidence="2">Trichococcus palustris</strain>
    </source>
</reference>
<evidence type="ECO:0000259" key="1">
    <source>
        <dbReference type="Pfam" id="PF01909"/>
    </source>
</evidence>
<evidence type="ECO:0000313" key="2">
    <source>
        <dbReference type="EMBL" id="CZQ99800.1"/>
    </source>
</evidence>
<evidence type="ECO:0000313" key="3">
    <source>
        <dbReference type="Proteomes" id="UP000242754"/>
    </source>
</evidence>
<dbReference type="AlphaFoldDB" id="A0A143YW42"/>
<keyword evidence="3" id="KW-1185">Reference proteome</keyword>
<dbReference type="InterPro" id="IPR002934">
    <property type="entry name" value="Polymerase_NTP_transf_dom"/>
</dbReference>
<dbReference type="SUPFAM" id="SSF81301">
    <property type="entry name" value="Nucleotidyltransferase"/>
    <property type="match status" value="1"/>
</dbReference>
<proteinExistence type="predicted"/>
<dbReference type="CDD" id="cd05403">
    <property type="entry name" value="NT_KNTase_like"/>
    <property type="match status" value="1"/>
</dbReference>